<organism evidence="2 3">
    <name type="scientific">Reticulomyxa filosa</name>
    <dbReference type="NCBI Taxonomy" id="46433"/>
    <lineage>
        <taxon>Eukaryota</taxon>
        <taxon>Sar</taxon>
        <taxon>Rhizaria</taxon>
        <taxon>Retaria</taxon>
        <taxon>Foraminifera</taxon>
        <taxon>Monothalamids</taxon>
        <taxon>Reticulomyxidae</taxon>
        <taxon>Reticulomyxa</taxon>
    </lineage>
</organism>
<comment type="caution">
    <text evidence="2">The sequence shown here is derived from an EMBL/GenBank/DDBJ whole genome shotgun (WGS) entry which is preliminary data.</text>
</comment>
<feature type="transmembrane region" description="Helical" evidence="1">
    <location>
        <begin position="84"/>
        <end position="101"/>
    </location>
</feature>
<name>X6PE42_RETFI</name>
<keyword evidence="1" id="KW-0472">Membrane</keyword>
<sequence>MKMTMTKTMKMKKKNIFNQKINFGDLTKLLLEEEKNNLLSRGFLQREDVQHSLLDALKCRIELKTFTKLDLGPKNPKLCQNLSLGIYIYISYIYFFKWIYLGPNQLQ</sequence>
<keyword evidence="1" id="KW-1133">Transmembrane helix</keyword>
<gene>
    <name evidence="2" type="ORF">RFI_00587</name>
</gene>
<evidence type="ECO:0000313" key="3">
    <source>
        <dbReference type="Proteomes" id="UP000023152"/>
    </source>
</evidence>
<evidence type="ECO:0000313" key="2">
    <source>
        <dbReference type="EMBL" id="ETO36476.1"/>
    </source>
</evidence>
<reference evidence="2 3" key="1">
    <citation type="journal article" date="2013" name="Curr. Biol.">
        <title>The Genome of the Foraminiferan Reticulomyxa filosa.</title>
        <authorList>
            <person name="Glockner G."/>
            <person name="Hulsmann N."/>
            <person name="Schleicher M."/>
            <person name="Noegel A.A."/>
            <person name="Eichinger L."/>
            <person name="Gallinger C."/>
            <person name="Pawlowski J."/>
            <person name="Sierra R."/>
            <person name="Euteneuer U."/>
            <person name="Pillet L."/>
            <person name="Moustafa A."/>
            <person name="Platzer M."/>
            <person name="Groth M."/>
            <person name="Szafranski K."/>
            <person name="Schliwa M."/>
        </authorList>
    </citation>
    <scope>NUCLEOTIDE SEQUENCE [LARGE SCALE GENOMIC DNA]</scope>
</reference>
<evidence type="ECO:0000256" key="1">
    <source>
        <dbReference type="SAM" id="Phobius"/>
    </source>
</evidence>
<protein>
    <submittedName>
        <fullName evidence="2">Uncharacterized protein</fullName>
    </submittedName>
</protein>
<keyword evidence="1" id="KW-0812">Transmembrane</keyword>
<dbReference type="EMBL" id="ASPP01000617">
    <property type="protein sequence ID" value="ETO36476.1"/>
    <property type="molecule type" value="Genomic_DNA"/>
</dbReference>
<proteinExistence type="predicted"/>
<accession>X6PE42</accession>
<dbReference type="Proteomes" id="UP000023152">
    <property type="component" value="Unassembled WGS sequence"/>
</dbReference>
<dbReference type="AlphaFoldDB" id="X6PE42"/>
<keyword evidence="3" id="KW-1185">Reference proteome</keyword>